<organism evidence="2 3">
    <name type="scientific">Bifidobacterium adolescentis</name>
    <dbReference type="NCBI Taxonomy" id="1680"/>
    <lineage>
        <taxon>Bacteria</taxon>
        <taxon>Bacillati</taxon>
        <taxon>Actinomycetota</taxon>
        <taxon>Actinomycetes</taxon>
        <taxon>Bifidobacteriales</taxon>
        <taxon>Bifidobacteriaceae</taxon>
        <taxon>Bifidobacterium</taxon>
    </lineage>
</organism>
<feature type="compositionally biased region" description="Low complexity" evidence="1">
    <location>
        <begin position="29"/>
        <end position="38"/>
    </location>
</feature>
<proteinExistence type="predicted"/>
<feature type="compositionally biased region" description="Basic residues" evidence="1">
    <location>
        <begin position="16"/>
        <end position="25"/>
    </location>
</feature>
<dbReference type="Proteomes" id="UP000437631">
    <property type="component" value="Unassembled WGS sequence"/>
</dbReference>
<evidence type="ECO:0000313" key="3">
    <source>
        <dbReference type="Proteomes" id="UP000437631"/>
    </source>
</evidence>
<evidence type="ECO:0000313" key="2">
    <source>
        <dbReference type="EMBL" id="KAB5743995.1"/>
    </source>
</evidence>
<comment type="caution">
    <text evidence="2">The sequence shown here is derived from an EMBL/GenBank/DDBJ whole genome shotgun (WGS) entry which is preliminary data.</text>
</comment>
<gene>
    <name evidence="2" type="ORF">GA752_09715</name>
</gene>
<feature type="region of interest" description="Disordered" evidence="1">
    <location>
        <begin position="1"/>
        <end position="55"/>
    </location>
</feature>
<sequence length="243" mass="26860">MRPGTAGARGSNRPMRATHPRRAPGRGRGPAAIRAGAPPRWPGPRCPRGSRPRSEAPVLSVCPWRVCMRLRRDAWTNRTERSKKMENETRRDMLETYAKALEGDSMPLDAAKALVGRMEADKTFRDAVLLMAGCGRDVEWAERFIADPPAFTREIAGMLRVAFKTGIDADRLGRADMALSMMVFAVPTASQPLAVSAYLHWAAGDERWARRMVDAAFDRNQTNSLAHLVDDALVRSAHAAELV</sequence>
<accession>A0A7J5MVI2</accession>
<protein>
    <submittedName>
        <fullName evidence="2">DUF4192 family protein</fullName>
    </submittedName>
</protein>
<dbReference type="AlphaFoldDB" id="A0A7J5MVI2"/>
<name>A0A7J5MVI2_BIFAD</name>
<reference evidence="2 3" key="1">
    <citation type="journal article" date="2019" name="Nat. Med.">
        <title>A library of human gut bacterial isolates paired with longitudinal multiomics data enables mechanistic microbiome research.</title>
        <authorList>
            <person name="Poyet M."/>
            <person name="Groussin M."/>
            <person name="Gibbons S.M."/>
            <person name="Avila-Pacheco J."/>
            <person name="Jiang X."/>
            <person name="Kearney S.M."/>
            <person name="Perrotta A.R."/>
            <person name="Berdy B."/>
            <person name="Zhao S."/>
            <person name="Lieberman T.D."/>
            <person name="Swanson P.K."/>
            <person name="Smith M."/>
            <person name="Roesemann S."/>
            <person name="Alexander J.E."/>
            <person name="Rich S.A."/>
            <person name="Livny J."/>
            <person name="Vlamakis H."/>
            <person name="Clish C."/>
            <person name="Bullock K."/>
            <person name="Deik A."/>
            <person name="Scott J."/>
            <person name="Pierce K.A."/>
            <person name="Xavier R.J."/>
            <person name="Alm E.J."/>
        </authorList>
    </citation>
    <scope>NUCLEOTIDE SEQUENCE [LARGE SCALE GENOMIC DNA]</scope>
    <source>
        <strain evidence="2 3">BIOML-A190</strain>
    </source>
</reference>
<dbReference type="EMBL" id="WDLT01000016">
    <property type="protein sequence ID" value="KAB5743995.1"/>
    <property type="molecule type" value="Genomic_DNA"/>
</dbReference>
<evidence type="ECO:0000256" key="1">
    <source>
        <dbReference type="SAM" id="MobiDB-lite"/>
    </source>
</evidence>